<accession>A0A5C7FPE3</accession>
<dbReference type="OrthoDB" id="603275at2"/>
<dbReference type="Pfam" id="PF13620">
    <property type="entry name" value="CarboxypepD_reg"/>
    <property type="match status" value="1"/>
</dbReference>
<dbReference type="SUPFAM" id="SSF56935">
    <property type="entry name" value="Porins"/>
    <property type="match status" value="1"/>
</dbReference>
<organism evidence="2 3">
    <name type="scientific">Neolewinella aurantiaca</name>
    <dbReference type="NCBI Taxonomy" id="2602767"/>
    <lineage>
        <taxon>Bacteria</taxon>
        <taxon>Pseudomonadati</taxon>
        <taxon>Bacteroidota</taxon>
        <taxon>Saprospiria</taxon>
        <taxon>Saprospirales</taxon>
        <taxon>Lewinellaceae</taxon>
        <taxon>Neolewinella</taxon>
    </lineage>
</organism>
<evidence type="ECO:0000313" key="2">
    <source>
        <dbReference type="EMBL" id="TXF89568.1"/>
    </source>
</evidence>
<protein>
    <recommendedName>
        <fullName evidence="4">TonB-dependent receptor</fullName>
    </recommendedName>
</protein>
<keyword evidence="1" id="KW-0732">Signal</keyword>
<dbReference type="InterPro" id="IPR008969">
    <property type="entry name" value="CarboxyPept-like_regulatory"/>
</dbReference>
<feature type="signal peptide" evidence="1">
    <location>
        <begin position="1"/>
        <end position="22"/>
    </location>
</feature>
<keyword evidence="3" id="KW-1185">Reference proteome</keyword>
<evidence type="ECO:0008006" key="4">
    <source>
        <dbReference type="Google" id="ProtNLM"/>
    </source>
</evidence>
<sequence>MLNHLVLLLICLLPCFMSNLQAQEKQLSGTVTDENSQPLPGANFLAKDAPEGNILKFAITDGKGHYQLSLPPGKDSLWIEVTHLTQNPQGRWLANETRELDWQLQPRTYELPVMEVTQEAVTRRGDTLIFDVAQLREKSDQNIEQLLRRIPGITVSPDGQISYQDLPISKFYIEGLDLLEGRYAIATRNLNVDAIRDVEILERHQPIRALDSIIVPPNAAINLRLKSGISFAGTVEGGLGLSPALYDVQGTGFGFTRKQQFNALGSVNNVGKQRASDYQDFYQGTDFTRPLLSPTLATAPFGLPTEAYLDNQEYTGSLSFLRKISKRQQLKLSSLVVADAVHYQGRNNSIFRDGNNAVTFNERLSAEQRINRFNTRLLYEINRKRFYLNSTIEVDVDKDETHADNVVNEAPVPERFGREVLSVDGDFQAIVRHKQKAFQLSGTLDYRERDVVLSVTPLQVSVPDFPLLLLDSVAQSARLSSLNGDVYTSMASKKGYWRISRRIGLGFERETMSSTLQERQGGTELLPADLFQNATRQSIVRPYLFQELKRETDRHYWVIKLPLSFDLFTYEDQLRPTTGTLRQNIFIAKPDLGYSYRFPKGQFLSFGYGFALDYAREKQLFQGYILRRNRFFDRTSTDVNRSREHNFSASLRGNNPTLTFRYQTSLSANLATIDLLAETSFDAAGESQTLVQKRNTRRRYTWDGKLIWIAGSDTELRLTTDYTRANYPVLLNDRVSRQFYDQGSLKVEVEQVFSNAVFRASPGVIRTFNDLVNLVQWQEKLEVSYYQELPRDWGAARLQYTYQGFRNDARVTTTNLLGLSYERKVFNDNWELRLMGRNLLGTETYQWSGIDVYTVSSSSFLLRPRQLFVSLKRSI</sequence>
<gene>
    <name evidence="2" type="ORF">FUA23_10230</name>
</gene>
<dbReference type="EMBL" id="VOXD01000013">
    <property type="protein sequence ID" value="TXF89568.1"/>
    <property type="molecule type" value="Genomic_DNA"/>
</dbReference>
<reference evidence="2 3" key="1">
    <citation type="submission" date="2019-08" db="EMBL/GenBank/DDBJ databases">
        <title>Lewinella sp. strain SSH13 Genome sequencing and assembly.</title>
        <authorList>
            <person name="Kim I."/>
        </authorList>
    </citation>
    <scope>NUCLEOTIDE SEQUENCE [LARGE SCALE GENOMIC DNA]</scope>
    <source>
        <strain evidence="2 3">SSH13</strain>
    </source>
</reference>
<dbReference type="AlphaFoldDB" id="A0A5C7FPE3"/>
<dbReference type="RefSeq" id="WP_147930642.1">
    <property type="nucleotide sequence ID" value="NZ_VOXD01000013.1"/>
</dbReference>
<name>A0A5C7FPE3_9BACT</name>
<evidence type="ECO:0000313" key="3">
    <source>
        <dbReference type="Proteomes" id="UP000321907"/>
    </source>
</evidence>
<dbReference type="Gene3D" id="2.60.40.1120">
    <property type="entry name" value="Carboxypeptidase-like, regulatory domain"/>
    <property type="match status" value="1"/>
</dbReference>
<comment type="caution">
    <text evidence="2">The sequence shown here is derived from an EMBL/GenBank/DDBJ whole genome shotgun (WGS) entry which is preliminary data.</text>
</comment>
<dbReference type="SUPFAM" id="SSF49464">
    <property type="entry name" value="Carboxypeptidase regulatory domain-like"/>
    <property type="match status" value="1"/>
</dbReference>
<feature type="chain" id="PRO_5022674973" description="TonB-dependent receptor" evidence="1">
    <location>
        <begin position="23"/>
        <end position="875"/>
    </location>
</feature>
<proteinExistence type="predicted"/>
<dbReference type="Proteomes" id="UP000321907">
    <property type="component" value="Unassembled WGS sequence"/>
</dbReference>
<evidence type="ECO:0000256" key="1">
    <source>
        <dbReference type="SAM" id="SignalP"/>
    </source>
</evidence>